<proteinExistence type="evidence at transcript level"/>
<feature type="compositionally biased region" description="Low complexity" evidence="1">
    <location>
        <begin position="80"/>
        <end position="89"/>
    </location>
</feature>
<reference evidence="2" key="2">
    <citation type="submission" date="2012-06" db="EMBL/GenBank/DDBJ databases">
        <authorList>
            <person name="Yu Y."/>
            <person name="Currie J."/>
            <person name="Lomeli R."/>
            <person name="Angelova A."/>
            <person name="Collura K."/>
            <person name="Wissotski M."/>
            <person name="Campos D."/>
            <person name="Kudrna D."/>
            <person name="Golser W."/>
            <person name="Ashely E."/>
            <person name="Descour A."/>
            <person name="Fernandes J."/>
            <person name="Soderlund C."/>
            <person name="Walbot V."/>
        </authorList>
    </citation>
    <scope>NUCLEOTIDE SEQUENCE</scope>
    <source>
        <strain evidence="2">B73</strain>
    </source>
</reference>
<evidence type="ECO:0000256" key="1">
    <source>
        <dbReference type="SAM" id="MobiDB-lite"/>
    </source>
</evidence>
<name>C4J570_MAIZE</name>
<feature type="compositionally biased region" description="Low complexity" evidence="1">
    <location>
        <begin position="50"/>
        <end position="65"/>
    </location>
</feature>
<accession>C4J570</accession>
<evidence type="ECO:0000313" key="2">
    <source>
        <dbReference type="EMBL" id="ACR36320.1"/>
    </source>
</evidence>
<sequence>MAGANGMVDPNAGDIMDGAWSSSRTGGSMTDPMAADASSPPMIHLRKVWSGASPGGAAASAASHPSPAPRPMSSGVSCHSSLPPATASSAPPPPGHAAAATGGGETFLALAPARAATPAVAAPRGDDSVGTEVGGLGLGLCRRSSTEVGSQRSPAPETLPAASPCRWCCSCSCSSVPACPSRALPAKSIPLI</sequence>
<dbReference type="AlphaFoldDB" id="C4J570"/>
<organism evidence="2">
    <name type="scientific">Zea mays</name>
    <name type="common">Maize</name>
    <dbReference type="NCBI Taxonomy" id="4577"/>
    <lineage>
        <taxon>Eukaryota</taxon>
        <taxon>Viridiplantae</taxon>
        <taxon>Streptophyta</taxon>
        <taxon>Embryophyta</taxon>
        <taxon>Tracheophyta</taxon>
        <taxon>Spermatophyta</taxon>
        <taxon>Magnoliopsida</taxon>
        <taxon>Liliopsida</taxon>
        <taxon>Poales</taxon>
        <taxon>Poaceae</taxon>
        <taxon>PACMAD clade</taxon>
        <taxon>Panicoideae</taxon>
        <taxon>Andropogonodae</taxon>
        <taxon>Andropogoneae</taxon>
        <taxon>Tripsacinae</taxon>
        <taxon>Zea</taxon>
    </lineage>
</organism>
<protein>
    <submittedName>
        <fullName evidence="2">Uncharacterized protein</fullName>
    </submittedName>
</protein>
<dbReference type="EMBL" id="BT085967">
    <property type="protein sequence ID" value="ACR36320.1"/>
    <property type="molecule type" value="mRNA"/>
</dbReference>
<feature type="region of interest" description="Disordered" evidence="1">
    <location>
        <begin position="1"/>
        <end position="101"/>
    </location>
</feature>
<reference evidence="2" key="1">
    <citation type="journal article" date="2009" name="PLoS Genet.">
        <title>Sequencing, mapping, and analysis of 27,455 maize full-length cDNAs.</title>
        <authorList>
            <person name="Soderlund C."/>
            <person name="Descour A."/>
            <person name="Kudrna D."/>
            <person name="Bomhoff M."/>
            <person name="Boyd L."/>
            <person name="Currie J."/>
            <person name="Angelova A."/>
            <person name="Collura K."/>
            <person name="Wissotski M."/>
            <person name="Ashley E."/>
            <person name="Morrow D."/>
            <person name="Fernandes J."/>
            <person name="Walbot V."/>
            <person name="Yu Y."/>
        </authorList>
    </citation>
    <scope>NUCLEOTIDE SEQUENCE</scope>
    <source>
        <strain evidence="2">B73</strain>
    </source>
</reference>